<dbReference type="Gene3D" id="3.30.1330.60">
    <property type="entry name" value="OmpA-like domain"/>
    <property type="match status" value="1"/>
</dbReference>
<dbReference type="InterPro" id="IPR021958">
    <property type="entry name" value="DUF3575"/>
</dbReference>
<name>A0A174JT98_9BACE</name>
<dbReference type="Pfam" id="PF12099">
    <property type="entry name" value="DUF3575"/>
    <property type="match status" value="1"/>
</dbReference>
<evidence type="ECO:0000256" key="1">
    <source>
        <dbReference type="SAM" id="SignalP"/>
    </source>
</evidence>
<keyword evidence="2" id="KW-0812">Transmembrane</keyword>
<dbReference type="AlphaFoldDB" id="A0A174JT98"/>
<dbReference type="InterPro" id="IPR036737">
    <property type="entry name" value="OmpA-like_sf"/>
</dbReference>
<keyword evidence="1" id="KW-0732">Signal</keyword>
<evidence type="ECO:0000313" key="5">
    <source>
        <dbReference type="Proteomes" id="UP001060104"/>
    </source>
</evidence>
<evidence type="ECO:0000313" key="4">
    <source>
        <dbReference type="Proteomes" id="UP000095606"/>
    </source>
</evidence>
<protein>
    <submittedName>
        <fullName evidence="3">DUF3575 domain-containing protein</fullName>
    </submittedName>
    <submittedName>
        <fullName evidence="2">Putative transmembrane protein</fullName>
    </submittedName>
</protein>
<sequence length="426" mass="49088">MKYGIYILAIFMAFSASLKSGYAMVSSFTVTQDTTRQVVVYFDREDTTVDFSYKNNNQYINVLDSLLGNKENIRYITAVNVITFVSPDGDSVYNTVLSARRNNSVREFLQQRYPAVDMKKIQLFSGGEDWSEFRKVVEEDSDFPEREEVMMLMDYHRNDIGKRKQLLRKLNKGMAYQYMLRNVLPQLRRSVITIVREIPEIDRKSFEPVSSASGLFVSEQEEALPNHRPDKPVGESKKKQVYEVTISEAGGPAKNETILAVKNNLLYDLALAPNIEVEIPMGRRWSLNTEYKCPWWLNSKHNLCYQLLSGGVEGRCWLGDRRKHKRLTGHFVGLYAEGGIYDFQLQSDGYQGKYYGAAGVTYGYARQLARHFSIEFSLGIGYLTTEYKKYTPYEGDIIWANSGRYNFIGPTKAKVSLVWLITKRRR</sequence>
<accession>A0A174JT98</accession>
<keyword evidence="2" id="KW-0472">Membrane</keyword>
<feature type="signal peptide" evidence="1">
    <location>
        <begin position="1"/>
        <end position="18"/>
    </location>
</feature>
<evidence type="ECO:0000313" key="3">
    <source>
        <dbReference type="EMBL" id="UVQ75650.1"/>
    </source>
</evidence>
<reference evidence="3" key="2">
    <citation type="submission" date="2022-08" db="EMBL/GenBank/DDBJ databases">
        <title>Genome Sequencing of Bacteroides fragilis Group Isolates with Nanopore Technology.</title>
        <authorList>
            <person name="Tisza M.J."/>
            <person name="Smith D."/>
            <person name="Dekker J.P."/>
        </authorList>
    </citation>
    <scope>NUCLEOTIDE SEQUENCE</scope>
    <source>
        <strain evidence="3">BFG-527</strain>
    </source>
</reference>
<dbReference type="EMBL" id="CP103141">
    <property type="protein sequence ID" value="UVQ75650.1"/>
    <property type="molecule type" value="Genomic_DNA"/>
</dbReference>
<dbReference type="GeneID" id="69587891"/>
<keyword evidence="5" id="KW-1185">Reference proteome</keyword>
<organism evidence="2 4">
    <name type="scientific">Bacteroides faecis</name>
    <dbReference type="NCBI Taxonomy" id="674529"/>
    <lineage>
        <taxon>Bacteria</taxon>
        <taxon>Pseudomonadati</taxon>
        <taxon>Bacteroidota</taxon>
        <taxon>Bacteroidia</taxon>
        <taxon>Bacteroidales</taxon>
        <taxon>Bacteroidaceae</taxon>
        <taxon>Bacteroides</taxon>
    </lineage>
</organism>
<gene>
    <name evidence="2" type="ORF">ERS852461_01646</name>
    <name evidence="3" type="ORF">NXY30_04395</name>
</gene>
<evidence type="ECO:0000313" key="2">
    <source>
        <dbReference type="EMBL" id="CUP01017.1"/>
    </source>
</evidence>
<proteinExistence type="predicted"/>
<dbReference type="Proteomes" id="UP001060104">
    <property type="component" value="Chromosome"/>
</dbReference>
<dbReference type="Proteomes" id="UP000095606">
    <property type="component" value="Unassembled WGS sequence"/>
</dbReference>
<dbReference type="SUPFAM" id="SSF103088">
    <property type="entry name" value="OmpA-like"/>
    <property type="match status" value="1"/>
</dbReference>
<dbReference type="RefSeq" id="WP_055269262.1">
    <property type="nucleotide sequence ID" value="NZ_CABMFH010000004.1"/>
</dbReference>
<feature type="chain" id="PRO_5041045451" evidence="1">
    <location>
        <begin position="19"/>
        <end position="426"/>
    </location>
</feature>
<dbReference type="EMBL" id="CZAE01000006">
    <property type="protein sequence ID" value="CUP01017.1"/>
    <property type="molecule type" value="Genomic_DNA"/>
</dbReference>
<reference evidence="2 4" key="1">
    <citation type="submission" date="2015-09" db="EMBL/GenBank/DDBJ databases">
        <authorList>
            <consortium name="Pathogen Informatics"/>
        </authorList>
    </citation>
    <scope>NUCLEOTIDE SEQUENCE [LARGE SCALE GENOMIC DNA]</scope>
    <source>
        <strain evidence="2 4">2789STDY5834846</strain>
    </source>
</reference>
<accession>A0A3E5GJC7</accession>